<evidence type="ECO:0000256" key="9">
    <source>
        <dbReference type="SAM" id="Phobius"/>
    </source>
</evidence>
<feature type="transmembrane region" description="Helical" evidence="9">
    <location>
        <begin position="402"/>
        <end position="426"/>
    </location>
</feature>
<reference evidence="12" key="1">
    <citation type="journal article" date="2019" name="Int. J. Syst. Evol. Microbiol.">
        <title>The Global Catalogue of Microorganisms (GCM) 10K type strain sequencing project: providing services to taxonomists for standard genome sequencing and annotation.</title>
        <authorList>
            <consortium name="The Broad Institute Genomics Platform"/>
            <consortium name="The Broad Institute Genome Sequencing Center for Infectious Disease"/>
            <person name="Wu L."/>
            <person name="Ma J."/>
        </authorList>
    </citation>
    <scope>NUCLEOTIDE SEQUENCE [LARGE SCALE GENOMIC DNA]</scope>
    <source>
        <strain evidence="12">JCM 16013</strain>
    </source>
</reference>
<keyword evidence="4" id="KW-0762">Sugar transport</keyword>
<evidence type="ECO:0000256" key="7">
    <source>
        <dbReference type="ARBA" id="ARBA00022989"/>
    </source>
</evidence>
<evidence type="ECO:0000256" key="3">
    <source>
        <dbReference type="ARBA" id="ARBA00022475"/>
    </source>
</evidence>
<evidence type="ECO:0000256" key="6">
    <source>
        <dbReference type="ARBA" id="ARBA00022692"/>
    </source>
</evidence>
<feature type="transmembrane region" description="Helical" evidence="9">
    <location>
        <begin position="326"/>
        <end position="343"/>
    </location>
</feature>
<keyword evidence="2" id="KW-0813">Transport</keyword>
<dbReference type="EMBL" id="BAAAQM010000026">
    <property type="protein sequence ID" value="GAA1979719.1"/>
    <property type="molecule type" value="Genomic_DNA"/>
</dbReference>
<keyword evidence="3" id="KW-1003">Cell membrane</keyword>
<feature type="transmembrane region" description="Helical" evidence="9">
    <location>
        <begin position="163"/>
        <end position="180"/>
    </location>
</feature>
<dbReference type="InterPro" id="IPR013013">
    <property type="entry name" value="PTS_EIIC_1"/>
</dbReference>
<evidence type="ECO:0000256" key="8">
    <source>
        <dbReference type="ARBA" id="ARBA00023136"/>
    </source>
</evidence>
<keyword evidence="8 9" id="KW-0472">Membrane</keyword>
<evidence type="ECO:0000313" key="11">
    <source>
        <dbReference type="EMBL" id="GAA1979719.1"/>
    </source>
</evidence>
<feature type="transmembrane region" description="Helical" evidence="9">
    <location>
        <begin position="69"/>
        <end position="96"/>
    </location>
</feature>
<dbReference type="Pfam" id="PF02378">
    <property type="entry name" value="PTS_EIIC"/>
    <property type="match status" value="1"/>
</dbReference>
<dbReference type="RefSeq" id="WP_344659148.1">
    <property type="nucleotide sequence ID" value="NZ_BAAAQM010000026.1"/>
</dbReference>
<proteinExistence type="predicted"/>
<evidence type="ECO:0000256" key="4">
    <source>
        <dbReference type="ARBA" id="ARBA00022597"/>
    </source>
</evidence>
<dbReference type="PROSITE" id="PS51103">
    <property type="entry name" value="PTS_EIIC_TYPE_1"/>
    <property type="match status" value="1"/>
</dbReference>
<accession>A0ABP5DG71</accession>
<evidence type="ECO:0000256" key="1">
    <source>
        <dbReference type="ARBA" id="ARBA00004651"/>
    </source>
</evidence>
<dbReference type="InterPro" id="IPR003352">
    <property type="entry name" value="PTS_EIIC"/>
</dbReference>
<feature type="transmembrane region" description="Helical" evidence="9">
    <location>
        <begin position="200"/>
        <end position="220"/>
    </location>
</feature>
<keyword evidence="7 9" id="KW-1133">Transmembrane helix</keyword>
<dbReference type="Proteomes" id="UP001499854">
    <property type="component" value="Unassembled WGS sequence"/>
</dbReference>
<dbReference type="PANTHER" id="PTHR30009">
    <property type="entry name" value="CYTOCHROME C-TYPE SYNTHESIS PROTEIN AND PTS TRANSMEMBRANE COMPONENT"/>
    <property type="match status" value="1"/>
</dbReference>
<keyword evidence="6 9" id="KW-0812">Transmembrane</keyword>
<dbReference type="PANTHER" id="PTHR30009:SF4">
    <property type="entry name" value="PTS SYSTEM N-ACETYLGLUCOSAMINE-SPECIFIC EIICBA COMPONENT"/>
    <property type="match status" value="1"/>
</dbReference>
<evidence type="ECO:0000259" key="10">
    <source>
        <dbReference type="PROSITE" id="PS51103"/>
    </source>
</evidence>
<organism evidence="11 12">
    <name type="scientific">Catenulispora subtropica</name>
    <dbReference type="NCBI Taxonomy" id="450798"/>
    <lineage>
        <taxon>Bacteria</taxon>
        <taxon>Bacillati</taxon>
        <taxon>Actinomycetota</taxon>
        <taxon>Actinomycetes</taxon>
        <taxon>Catenulisporales</taxon>
        <taxon>Catenulisporaceae</taxon>
        <taxon>Catenulispora</taxon>
    </lineage>
</organism>
<feature type="domain" description="PTS EIIC type-1" evidence="10">
    <location>
        <begin position="22"/>
        <end position="435"/>
    </location>
</feature>
<evidence type="ECO:0000313" key="12">
    <source>
        <dbReference type="Proteomes" id="UP001499854"/>
    </source>
</evidence>
<sequence length="445" mass="47911">MSADAADAAGAAAAPKQPGWGSRTFAVLQRIGKSLMLPIATLPAAGLLVRFGQEDMLGRFHTTVVKNAALIMATAGNALLSNLPVIFAIGVAIGFAKKSDGSTAVAAIVGYLVYHAVSMQMFLGSALKDQVRSVVIKDAATDVHSAVQVGGLQYALDLTKPNPTGVLGGILVGISAALLWQRYYRIKLPTWLAFFGGRRFVPIITAVACVFLGVLMGWIWSPIGRGINDLSNWITHNSSIGLFIYGSFNRALIPFGLHHILNAFPWFQFGTFTNATGTYHGDIARFLNGDPTAGLFMTGFFPIMMFGLPGAALAMWRSAMPTKRKVAGSILISAALTSFVTGVTEPLEFSFMFVAPVLYVIHAILTGISMSLMWSLGCKDGFNFSAGLIDFMLNWGKATKPWLILIVGPIYFVLYYGIFTFAIRWLNLKTPGREPDPELDELAPA</sequence>
<evidence type="ECO:0000256" key="2">
    <source>
        <dbReference type="ARBA" id="ARBA00022448"/>
    </source>
</evidence>
<comment type="subcellular location">
    <subcellularLocation>
        <location evidence="1">Cell membrane</location>
        <topology evidence="1">Multi-pass membrane protein</topology>
    </subcellularLocation>
</comment>
<feature type="transmembrane region" description="Helical" evidence="9">
    <location>
        <begin position="349"/>
        <end position="374"/>
    </location>
</feature>
<comment type="caution">
    <text evidence="11">The sequence shown here is derived from an EMBL/GenBank/DDBJ whole genome shotgun (WGS) entry which is preliminary data.</text>
</comment>
<protein>
    <submittedName>
        <fullName evidence="11">PTS transporter subunit EIIC</fullName>
    </submittedName>
</protein>
<evidence type="ECO:0000256" key="5">
    <source>
        <dbReference type="ARBA" id="ARBA00022683"/>
    </source>
</evidence>
<keyword evidence="5" id="KW-0598">Phosphotransferase system</keyword>
<gene>
    <name evidence="11" type="ORF">GCM10009838_45980</name>
</gene>
<feature type="transmembrane region" description="Helical" evidence="9">
    <location>
        <begin position="31"/>
        <end position="49"/>
    </location>
</feature>
<dbReference type="InterPro" id="IPR050429">
    <property type="entry name" value="PTS_Glucose_EIICBA"/>
</dbReference>
<feature type="transmembrane region" description="Helical" evidence="9">
    <location>
        <begin position="103"/>
        <end position="123"/>
    </location>
</feature>
<keyword evidence="12" id="KW-1185">Reference proteome</keyword>
<feature type="transmembrane region" description="Helical" evidence="9">
    <location>
        <begin position="295"/>
        <end position="314"/>
    </location>
</feature>
<name>A0ABP5DG71_9ACTN</name>